<name>A0A1P8WSG2_9PLAN</name>
<evidence type="ECO:0000313" key="4">
    <source>
        <dbReference type="Proteomes" id="UP000187735"/>
    </source>
</evidence>
<feature type="compositionally biased region" description="Polar residues" evidence="1">
    <location>
        <begin position="178"/>
        <end position="192"/>
    </location>
</feature>
<protein>
    <submittedName>
        <fullName evidence="3">Uncharacterized protein</fullName>
    </submittedName>
</protein>
<keyword evidence="2" id="KW-0812">Transmembrane</keyword>
<dbReference type="AlphaFoldDB" id="A0A1P8WSG2"/>
<keyword evidence="4" id="KW-1185">Reference proteome</keyword>
<feature type="transmembrane region" description="Helical" evidence="2">
    <location>
        <begin position="74"/>
        <end position="95"/>
    </location>
</feature>
<dbReference type="KEGG" id="fmr:Fuma_06665"/>
<dbReference type="STRING" id="1891926.Fuma_06665"/>
<sequence length="192" mass="20235">MTTDQEENPYLPPVMSGEGVSPTEPLAYQPPGPLLIFVVVVAAIIASAIAFFCSCVGFLMVVDTRRGAYFGPDWVIPLCGVFALAAFALTVRLGLKITRGPRITAGSGDRGRVVRTWGGIFMAAFLVGLTGFAVLAGFGLRMGFLSGIVTAAGVGTLVIWLSQKRWSTSDPEPPPQMESFTANGDSSQASDE</sequence>
<dbReference type="EMBL" id="CP017641">
    <property type="protein sequence ID" value="APZ96989.1"/>
    <property type="molecule type" value="Genomic_DNA"/>
</dbReference>
<keyword evidence="2" id="KW-0472">Membrane</keyword>
<feature type="transmembrane region" description="Helical" evidence="2">
    <location>
        <begin position="116"/>
        <end position="138"/>
    </location>
</feature>
<feature type="transmembrane region" description="Helical" evidence="2">
    <location>
        <begin position="34"/>
        <end position="62"/>
    </location>
</feature>
<dbReference type="RefSeq" id="WP_077027945.1">
    <property type="nucleotide sequence ID" value="NZ_CP017641.1"/>
</dbReference>
<keyword evidence="2" id="KW-1133">Transmembrane helix</keyword>
<reference evidence="3 4" key="1">
    <citation type="journal article" date="2016" name="Front. Microbiol.">
        <title>Fuerstia marisgermanicae gen. nov., sp. nov., an Unusual Member of the Phylum Planctomycetes from the German Wadden Sea.</title>
        <authorList>
            <person name="Kohn T."/>
            <person name="Heuer A."/>
            <person name="Jogler M."/>
            <person name="Vollmers J."/>
            <person name="Boedeker C."/>
            <person name="Bunk B."/>
            <person name="Rast P."/>
            <person name="Borchert D."/>
            <person name="Glockner I."/>
            <person name="Freese H.M."/>
            <person name="Klenk H.P."/>
            <person name="Overmann J."/>
            <person name="Kaster A.K."/>
            <person name="Rohde M."/>
            <person name="Wiegand S."/>
            <person name="Jogler C."/>
        </authorList>
    </citation>
    <scope>NUCLEOTIDE SEQUENCE [LARGE SCALE GENOMIC DNA]</scope>
    <source>
        <strain evidence="3 4">NH11</strain>
    </source>
</reference>
<organism evidence="3 4">
    <name type="scientific">Fuerstiella marisgermanici</name>
    <dbReference type="NCBI Taxonomy" id="1891926"/>
    <lineage>
        <taxon>Bacteria</taxon>
        <taxon>Pseudomonadati</taxon>
        <taxon>Planctomycetota</taxon>
        <taxon>Planctomycetia</taxon>
        <taxon>Planctomycetales</taxon>
        <taxon>Planctomycetaceae</taxon>
        <taxon>Fuerstiella</taxon>
    </lineage>
</organism>
<evidence type="ECO:0000256" key="2">
    <source>
        <dbReference type="SAM" id="Phobius"/>
    </source>
</evidence>
<gene>
    <name evidence="3" type="ORF">Fuma_06665</name>
</gene>
<proteinExistence type="predicted"/>
<dbReference type="Proteomes" id="UP000187735">
    <property type="component" value="Chromosome"/>
</dbReference>
<evidence type="ECO:0000313" key="3">
    <source>
        <dbReference type="EMBL" id="APZ96989.1"/>
    </source>
</evidence>
<feature type="region of interest" description="Disordered" evidence="1">
    <location>
        <begin position="167"/>
        <end position="192"/>
    </location>
</feature>
<accession>A0A1P8WSG2</accession>
<evidence type="ECO:0000256" key="1">
    <source>
        <dbReference type="SAM" id="MobiDB-lite"/>
    </source>
</evidence>
<feature type="transmembrane region" description="Helical" evidence="2">
    <location>
        <begin position="144"/>
        <end position="161"/>
    </location>
</feature>